<dbReference type="AlphaFoldDB" id="A0A0F5PKX2"/>
<protein>
    <recommendedName>
        <fullName evidence="2">Probable multidrug resistance protein NorM</fullName>
    </recommendedName>
</protein>
<dbReference type="Proteomes" id="UP000010146">
    <property type="component" value="Unassembled WGS sequence"/>
</dbReference>
<comment type="caution">
    <text evidence="4">The sequence shown here is derived from an EMBL/GenBank/DDBJ whole genome shotgun (WGS) entry which is preliminary data.</text>
</comment>
<organism evidence="4 5">
    <name type="scientific">Caldanaerobacter subterraneus subsp. pacificus DSM 12653</name>
    <dbReference type="NCBI Taxonomy" id="391606"/>
    <lineage>
        <taxon>Bacteria</taxon>
        <taxon>Bacillati</taxon>
        <taxon>Bacillota</taxon>
        <taxon>Clostridia</taxon>
        <taxon>Thermoanaerobacterales</taxon>
        <taxon>Thermoanaerobacteraceae</taxon>
        <taxon>Caldanaerobacter</taxon>
    </lineage>
</organism>
<dbReference type="EMBL" id="ABXP02000096">
    <property type="protein sequence ID" value="KKC29312.1"/>
    <property type="molecule type" value="Genomic_DNA"/>
</dbReference>
<dbReference type="Pfam" id="PF01554">
    <property type="entry name" value="MatE"/>
    <property type="match status" value="1"/>
</dbReference>
<sequence length="61" mass="6684">MSSKKEVKKILNLALPAVGEMLLYMVVWVLDTMMVGQYGGKDSVSAVGLASEIYTLSLQYL</sequence>
<dbReference type="PANTHER" id="PTHR43298:SF4">
    <property type="entry name" value="DRUG_SODIUM ANTIPORTER"/>
    <property type="match status" value="1"/>
</dbReference>
<proteinExistence type="predicted"/>
<evidence type="ECO:0000313" key="5">
    <source>
        <dbReference type="Proteomes" id="UP000010146"/>
    </source>
</evidence>
<comment type="function">
    <text evidence="1">Multidrug efflux pump.</text>
</comment>
<reference evidence="5" key="3">
    <citation type="submission" date="2015-02" db="EMBL/GenBank/DDBJ databases">
        <title>Genome analysis of three genomes within the thermophilic hydrogenogenic bacterial species Caldanaerobacter subterraneus.</title>
        <authorList>
            <person name="Sant'Anna F.H."/>
            <person name="Lebedinsky A."/>
            <person name="Sokolova T."/>
            <person name="Robb F.T."/>
            <person name="Gonzalez J.M."/>
        </authorList>
    </citation>
    <scope>NUCLEOTIDE SEQUENCE [LARGE SCALE GENOMIC DNA]</scope>
    <source>
        <strain evidence="5">DSM 12653</strain>
    </source>
</reference>
<keyword evidence="3" id="KW-1133">Transmembrane helix</keyword>
<reference evidence="4 5" key="2">
    <citation type="journal article" date="2015" name="BMC Genomics">
        <title>Analysis of three genomes within the thermophilic bacterial species Caldanaerobacter subterraneus with a focus on carbon monoxide dehydrogenase evolution and hydrolase diversity.</title>
        <authorList>
            <person name="Sant'Anna F.H."/>
            <person name="Lebedinsky A.V."/>
            <person name="Sokolova T.G."/>
            <person name="Robb F.T."/>
            <person name="Gonzalez J.M."/>
        </authorList>
    </citation>
    <scope>NUCLEOTIDE SEQUENCE [LARGE SCALE GENOMIC DNA]</scope>
    <source>
        <strain evidence="4 5">DSM 12653</strain>
    </source>
</reference>
<name>A0A0F5PKX2_9THEO</name>
<evidence type="ECO:0000256" key="3">
    <source>
        <dbReference type="SAM" id="Phobius"/>
    </source>
</evidence>
<dbReference type="PANTHER" id="PTHR43298">
    <property type="entry name" value="MULTIDRUG RESISTANCE PROTEIN NORM-RELATED"/>
    <property type="match status" value="1"/>
</dbReference>
<accession>A0A0F5PKX2</accession>
<evidence type="ECO:0000313" key="4">
    <source>
        <dbReference type="EMBL" id="KKC29312.1"/>
    </source>
</evidence>
<evidence type="ECO:0000256" key="1">
    <source>
        <dbReference type="ARBA" id="ARBA00003408"/>
    </source>
</evidence>
<dbReference type="GO" id="GO:0015297">
    <property type="term" value="F:antiporter activity"/>
    <property type="evidence" value="ECO:0007669"/>
    <property type="project" value="InterPro"/>
</dbReference>
<keyword evidence="3" id="KW-0812">Transmembrane</keyword>
<dbReference type="GO" id="GO:0005886">
    <property type="term" value="C:plasma membrane"/>
    <property type="evidence" value="ECO:0007669"/>
    <property type="project" value="TreeGrafter"/>
</dbReference>
<dbReference type="GO" id="GO:0042910">
    <property type="term" value="F:xenobiotic transmembrane transporter activity"/>
    <property type="evidence" value="ECO:0007669"/>
    <property type="project" value="InterPro"/>
</dbReference>
<dbReference type="InterPro" id="IPR050222">
    <property type="entry name" value="MATE_MdtK"/>
</dbReference>
<keyword evidence="3" id="KW-0472">Membrane</keyword>
<feature type="transmembrane region" description="Helical" evidence="3">
    <location>
        <begin position="12"/>
        <end position="30"/>
    </location>
</feature>
<evidence type="ECO:0000256" key="2">
    <source>
        <dbReference type="ARBA" id="ARBA00020268"/>
    </source>
</evidence>
<reference evidence="4 5" key="1">
    <citation type="submission" date="2008-07" db="EMBL/GenBank/DDBJ databases">
        <authorList>
            <person name="Gonzalez J."/>
            <person name="Sokolova T."/>
            <person name="Ferriera S."/>
            <person name="Johnson J."/>
            <person name="Kravitz S."/>
            <person name="Beeson K."/>
            <person name="Sutton G."/>
            <person name="Rogers Y.-H."/>
            <person name="Friedman R."/>
            <person name="Frazier M."/>
            <person name="Venter J.C."/>
        </authorList>
    </citation>
    <scope>NUCLEOTIDE SEQUENCE [LARGE SCALE GENOMIC DNA]</scope>
    <source>
        <strain evidence="4 5">DSM 12653</strain>
    </source>
</reference>
<dbReference type="InterPro" id="IPR002528">
    <property type="entry name" value="MATE_fam"/>
</dbReference>
<gene>
    <name evidence="4" type="ORF">CDSM653_01675</name>
</gene>